<keyword evidence="2" id="KW-0812">Transmembrane</keyword>
<feature type="transmembrane region" description="Helical" evidence="2">
    <location>
        <begin position="28"/>
        <end position="49"/>
    </location>
</feature>
<gene>
    <name evidence="3" type="ORF">ZOSMA_153G00170</name>
</gene>
<dbReference type="EMBL" id="LFYR01000601">
    <property type="protein sequence ID" value="KMZ73125.1"/>
    <property type="molecule type" value="Genomic_DNA"/>
</dbReference>
<organism evidence="3 4">
    <name type="scientific">Zostera marina</name>
    <name type="common">Eelgrass</name>
    <dbReference type="NCBI Taxonomy" id="29655"/>
    <lineage>
        <taxon>Eukaryota</taxon>
        <taxon>Viridiplantae</taxon>
        <taxon>Streptophyta</taxon>
        <taxon>Embryophyta</taxon>
        <taxon>Tracheophyta</taxon>
        <taxon>Spermatophyta</taxon>
        <taxon>Magnoliopsida</taxon>
        <taxon>Liliopsida</taxon>
        <taxon>Zosteraceae</taxon>
        <taxon>Zostera</taxon>
    </lineage>
</organism>
<feature type="region of interest" description="Disordered" evidence="1">
    <location>
        <begin position="1"/>
        <end position="27"/>
    </location>
</feature>
<reference evidence="4" key="1">
    <citation type="journal article" date="2016" name="Nature">
        <title>The genome of the seagrass Zostera marina reveals angiosperm adaptation to the sea.</title>
        <authorList>
            <person name="Olsen J.L."/>
            <person name="Rouze P."/>
            <person name="Verhelst B."/>
            <person name="Lin Y.-C."/>
            <person name="Bayer T."/>
            <person name="Collen J."/>
            <person name="Dattolo E."/>
            <person name="De Paoli E."/>
            <person name="Dittami S."/>
            <person name="Maumus F."/>
            <person name="Michel G."/>
            <person name="Kersting A."/>
            <person name="Lauritano C."/>
            <person name="Lohaus R."/>
            <person name="Toepel M."/>
            <person name="Tonon T."/>
            <person name="Vanneste K."/>
            <person name="Amirebrahimi M."/>
            <person name="Brakel J."/>
            <person name="Bostroem C."/>
            <person name="Chovatia M."/>
            <person name="Grimwood J."/>
            <person name="Jenkins J.W."/>
            <person name="Jueterbock A."/>
            <person name="Mraz A."/>
            <person name="Stam W.T."/>
            <person name="Tice H."/>
            <person name="Bornberg-Bauer E."/>
            <person name="Green P.J."/>
            <person name="Pearson G.A."/>
            <person name="Procaccini G."/>
            <person name="Duarte C.M."/>
            <person name="Schmutz J."/>
            <person name="Reusch T.B.H."/>
            <person name="Van de Peer Y."/>
        </authorList>
    </citation>
    <scope>NUCLEOTIDE SEQUENCE [LARGE SCALE GENOMIC DNA]</scope>
    <source>
        <strain evidence="4">cv. Finnish</strain>
    </source>
</reference>
<evidence type="ECO:0000256" key="1">
    <source>
        <dbReference type="SAM" id="MobiDB-lite"/>
    </source>
</evidence>
<evidence type="ECO:0000313" key="3">
    <source>
        <dbReference type="EMBL" id="KMZ73125.1"/>
    </source>
</evidence>
<accession>A0A0K9PY41</accession>
<evidence type="ECO:0000313" key="4">
    <source>
        <dbReference type="Proteomes" id="UP000036987"/>
    </source>
</evidence>
<keyword evidence="4" id="KW-1185">Reference proteome</keyword>
<evidence type="ECO:0000256" key="2">
    <source>
        <dbReference type="SAM" id="Phobius"/>
    </source>
</evidence>
<name>A0A0K9PY41_ZOSMR</name>
<proteinExistence type="predicted"/>
<dbReference type="Proteomes" id="UP000036987">
    <property type="component" value="Unassembled WGS sequence"/>
</dbReference>
<sequence>MTTFPPPIATPPPITLPPPPTTLPPPPITLPLPITISSAFCIFGSPMVSDNEMKTNKNMVENRTS</sequence>
<keyword evidence="2" id="KW-0472">Membrane</keyword>
<protein>
    <submittedName>
        <fullName evidence="3">Uncharacterized protein</fullName>
    </submittedName>
</protein>
<keyword evidence="2" id="KW-1133">Transmembrane helix</keyword>
<comment type="caution">
    <text evidence="3">The sequence shown here is derived from an EMBL/GenBank/DDBJ whole genome shotgun (WGS) entry which is preliminary data.</text>
</comment>
<dbReference type="AlphaFoldDB" id="A0A0K9PY41"/>